<keyword evidence="2" id="KW-0560">Oxidoreductase</keyword>
<evidence type="ECO:0000256" key="1">
    <source>
        <dbReference type="ARBA" id="ARBA00022630"/>
    </source>
</evidence>
<organism evidence="4 5">
    <name type="scientific">Selenomonas sputigena</name>
    <dbReference type="NCBI Taxonomy" id="69823"/>
    <lineage>
        <taxon>Bacteria</taxon>
        <taxon>Bacillati</taxon>
        <taxon>Bacillota</taxon>
        <taxon>Negativicutes</taxon>
        <taxon>Selenomonadales</taxon>
        <taxon>Selenomonadaceae</taxon>
        <taxon>Selenomonas</taxon>
    </lineage>
</organism>
<dbReference type="InterPro" id="IPR050097">
    <property type="entry name" value="Ferredoxin-NADP_redctase_2"/>
</dbReference>
<proteinExistence type="predicted"/>
<dbReference type="EMBL" id="JARVLH010000011">
    <property type="protein sequence ID" value="MEX5286351.1"/>
    <property type="molecule type" value="Genomic_DNA"/>
</dbReference>
<dbReference type="PANTHER" id="PTHR48105">
    <property type="entry name" value="THIOREDOXIN REDUCTASE 1-RELATED-RELATED"/>
    <property type="match status" value="1"/>
</dbReference>
<evidence type="ECO:0000256" key="2">
    <source>
        <dbReference type="ARBA" id="ARBA00023002"/>
    </source>
</evidence>
<dbReference type="InterPro" id="IPR023753">
    <property type="entry name" value="FAD/NAD-binding_dom"/>
</dbReference>
<evidence type="ECO:0000313" key="5">
    <source>
        <dbReference type="Proteomes" id="UP001559623"/>
    </source>
</evidence>
<dbReference type="InterPro" id="IPR036188">
    <property type="entry name" value="FAD/NAD-bd_sf"/>
</dbReference>
<keyword evidence="5" id="KW-1185">Reference proteome</keyword>
<evidence type="ECO:0000259" key="3">
    <source>
        <dbReference type="Pfam" id="PF07992"/>
    </source>
</evidence>
<dbReference type="Pfam" id="PF07992">
    <property type="entry name" value="Pyr_redox_2"/>
    <property type="match status" value="1"/>
</dbReference>
<comment type="caution">
    <text evidence="4">The sequence shown here is derived from an EMBL/GenBank/DDBJ whole genome shotgun (WGS) entry which is preliminary data.</text>
</comment>
<accession>A0ABV3X824</accession>
<dbReference type="PRINTS" id="PR00368">
    <property type="entry name" value="FADPNR"/>
</dbReference>
<protein>
    <submittedName>
        <fullName evidence="4">FAD-dependent oxidoreductase</fullName>
    </submittedName>
</protein>
<name>A0ABV3X824_9FIRM</name>
<dbReference type="RefSeq" id="WP_368848067.1">
    <property type="nucleotide sequence ID" value="NZ_CP194411.1"/>
</dbReference>
<evidence type="ECO:0000313" key="4">
    <source>
        <dbReference type="EMBL" id="MEX5286351.1"/>
    </source>
</evidence>
<reference evidence="4 5" key="1">
    <citation type="submission" date="2023-04" db="EMBL/GenBank/DDBJ databases">
        <title>Genome Sequence of Selenomonas sputigena ATCC 33150.</title>
        <authorList>
            <person name="Miller D.P."/>
            <person name="Anvari S."/>
            <person name="Polson S.W."/>
            <person name="Macdonald M."/>
            <person name="Mcdowell J.V."/>
        </authorList>
    </citation>
    <scope>NUCLEOTIDE SEQUENCE [LARGE SCALE GENOMIC DNA]</scope>
    <source>
        <strain evidence="4 5">ATCC 33150</strain>
    </source>
</reference>
<dbReference type="Proteomes" id="UP001559623">
    <property type="component" value="Unassembled WGS sequence"/>
</dbReference>
<dbReference type="PRINTS" id="PR00469">
    <property type="entry name" value="PNDRDTASEII"/>
</dbReference>
<gene>
    <name evidence="4" type="ORF">QCO44_12100</name>
</gene>
<feature type="domain" description="FAD/NAD(P)-binding" evidence="3">
    <location>
        <begin position="3"/>
        <end position="274"/>
    </location>
</feature>
<keyword evidence="1" id="KW-0285">Flavoprotein</keyword>
<dbReference type="Gene3D" id="3.50.50.60">
    <property type="entry name" value="FAD/NAD(P)-binding domain"/>
    <property type="match status" value="2"/>
</dbReference>
<dbReference type="SUPFAM" id="SSF51905">
    <property type="entry name" value="FAD/NAD(P)-binding domain"/>
    <property type="match status" value="1"/>
</dbReference>
<sequence length="290" mass="29825">MKRLLVVGQGPAGISAAIYARRGGAAVTVLGKGTGALAKAERIENYYGFDEPLSGAELARRGIEGAKRLGVEFVADELVGLRFKDAMDGFLAELPGGTLEAEAVVLAMGASRLAPPIPGLREFEGRGISYCAICDAFFYRGKEAAVLGAGDYALAEAQALLPHAAKVHLLTNGEKAPENLPEGLVLHTEKVKSVEGAERVERVVFEGGGTLSVSGFFVAFGTAGSTAIAKKIGILLEGVYLKVDASMATNVPGIFAAGDATGGLLQVAKAVHEGAAAGLSALKFLRGKKA</sequence>